<keyword evidence="3" id="KW-1185">Reference proteome</keyword>
<feature type="region of interest" description="Disordered" evidence="1">
    <location>
        <begin position="113"/>
        <end position="134"/>
    </location>
</feature>
<dbReference type="InterPro" id="IPR044673">
    <property type="entry name" value="DCL-like"/>
</dbReference>
<dbReference type="Proteomes" id="UP001489004">
    <property type="component" value="Unassembled WGS sequence"/>
</dbReference>
<dbReference type="Pfam" id="PF11523">
    <property type="entry name" value="DUF3223"/>
    <property type="match status" value="1"/>
</dbReference>
<organism evidence="2 3">
    <name type="scientific">[Myrmecia] bisecta</name>
    <dbReference type="NCBI Taxonomy" id="41462"/>
    <lineage>
        <taxon>Eukaryota</taxon>
        <taxon>Viridiplantae</taxon>
        <taxon>Chlorophyta</taxon>
        <taxon>core chlorophytes</taxon>
        <taxon>Trebouxiophyceae</taxon>
        <taxon>Trebouxiales</taxon>
        <taxon>Trebouxiaceae</taxon>
        <taxon>Myrmecia</taxon>
    </lineage>
</organism>
<evidence type="ECO:0000313" key="3">
    <source>
        <dbReference type="Proteomes" id="UP001489004"/>
    </source>
</evidence>
<proteinExistence type="predicted"/>
<gene>
    <name evidence="2" type="ORF">WJX72_004940</name>
</gene>
<dbReference type="PANTHER" id="PTHR33415:SF12">
    <property type="entry name" value="PROTEIN EMBRYO DEFECTIVE 514"/>
    <property type="match status" value="1"/>
</dbReference>
<accession>A0AAW1P9M2</accession>
<dbReference type="EMBL" id="JALJOR010000010">
    <property type="protein sequence ID" value="KAK9810101.1"/>
    <property type="molecule type" value="Genomic_DNA"/>
</dbReference>
<evidence type="ECO:0000256" key="1">
    <source>
        <dbReference type="SAM" id="MobiDB-lite"/>
    </source>
</evidence>
<protein>
    <submittedName>
        <fullName evidence="2">Uncharacterized protein</fullName>
    </submittedName>
</protein>
<dbReference type="AlphaFoldDB" id="A0AAW1P9M2"/>
<name>A0AAW1P9M2_9CHLO</name>
<dbReference type="PANTHER" id="PTHR33415">
    <property type="entry name" value="PROTEIN EMBRYO DEFECTIVE 514"/>
    <property type="match status" value="1"/>
</dbReference>
<evidence type="ECO:0000313" key="2">
    <source>
        <dbReference type="EMBL" id="KAK9810101.1"/>
    </source>
</evidence>
<reference evidence="2 3" key="1">
    <citation type="journal article" date="2024" name="Nat. Commun.">
        <title>Phylogenomics reveals the evolutionary origins of lichenization in chlorophyte algae.</title>
        <authorList>
            <person name="Puginier C."/>
            <person name="Libourel C."/>
            <person name="Otte J."/>
            <person name="Skaloud P."/>
            <person name="Haon M."/>
            <person name="Grisel S."/>
            <person name="Petersen M."/>
            <person name="Berrin J.G."/>
            <person name="Delaux P.M."/>
            <person name="Dal Grande F."/>
            <person name="Keller J."/>
        </authorList>
    </citation>
    <scope>NUCLEOTIDE SEQUENCE [LARGE SCALE GENOMIC DNA]</scope>
    <source>
        <strain evidence="2 3">SAG 2043</strain>
    </source>
</reference>
<comment type="caution">
    <text evidence="2">The sequence shown here is derived from an EMBL/GenBank/DDBJ whole genome shotgun (WGS) entry which is preliminary data.</text>
</comment>
<sequence>MDAMQDLELPIRLAQHRCGSKIKAKELVTALLRHYPIGSVVSPRDTPVVMALLQLHPRATEKIGVGVDHFSVQSYYDGSEKSKHFYLHRLDGSHTDFSYRKCLRLGWQSDSTNTGRTGLDGQRRITRGLGAAGR</sequence>
<dbReference type="Gene3D" id="3.10.450.40">
    <property type="match status" value="1"/>
</dbReference>